<dbReference type="InterPro" id="IPR018445">
    <property type="entry name" value="Put_Phosphate_transp_reg"/>
</dbReference>
<comment type="similarity">
    <text evidence="1">Belongs to the UPF0111 family.</text>
</comment>
<dbReference type="EMBL" id="CP002792">
    <property type="protein sequence ID" value="AEH07096.1"/>
    <property type="molecule type" value="Genomic_DNA"/>
</dbReference>
<evidence type="ECO:0000313" key="2">
    <source>
        <dbReference type="EMBL" id="AEH07096.1"/>
    </source>
</evidence>
<dbReference type="Pfam" id="PF01865">
    <property type="entry name" value="PhoU_div"/>
    <property type="match status" value="1"/>
</dbReference>
<accession>F8ANV5</accession>
<proteinExistence type="inferred from homology"/>
<dbReference type="HOGENOM" id="CLU_104916_1_1_2"/>
<keyword evidence="3" id="KW-1185">Reference proteome</keyword>
<evidence type="ECO:0008006" key="4">
    <source>
        <dbReference type="Google" id="ProtNLM"/>
    </source>
</evidence>
<evidence type="ECO:0000256" key="1">
    <source>
        <dbReference type="ARBA" id="ARBA00008591"/>
    </source>
</evidence>
<dbReference type="Proteomes" id="UP000009296">
    <property type="component" value="Chromosome"/>
</dbReference>
<reference evidence="2" key="1">
    <citation type="submission" date="2011-05" db="EMBL/GenBank/DDBJ databases">
        <title>Complete sequence of chromosome of Methanothermococcus okinawensis IH1.</title>
        <authorList>
            <consortium name="US DOE Joint Genome Institute"/>
            <person name="Lucas S."/>
            <person name="Han J."/>
            <person name="Lapidus A."/>
            <person name="Cheng J.-F."/>
            <person name="Goodwin L."/>
            <person name="Pitluck S."/>
            <person name="Peters L."/>
            <person name="Mikhailova N."/>
            <person name="Held B."/>
            <person name="Han C."/>
            <person name="Tapia R."/>
            <person name="Land M."/>
            <person name="Hauser L."/>
            <person name="Kyrpides N."/>
            <person name="Ivanova N."/>
            <person name="Pagani I."/>
            <person name="Sieprawska-Lupa M."/>
            <person name="Takai K."/>
            <person name="Miyazaki J."/>
            <person name="Whitman W."/>
            <person name="Woyke T."/>
        </authorList>
    </citation>
    <scope>NUCLEOTIDE SEQUENCE</scope>
    <source>
        <strain evidence="2">IH1</strain>
    </source>
</reference>
<dbReference type="Gene3D" id="1.20.58.220">
    <property type="entry name" value="Phosphate transport system protein phou homolog 2, domain 2"/>
    <property type="match status" value="1"/>
</dbReference>
<dbReference type="eggNOG" id="arCOG02640">
    <property type="taxonomic scope" value="Archaea"/>
</dbReference>
<protein>
    <recommendedName>
        <fullName evidence="4">Phosphate transport regulator</fullName>
    </recommendedName>
</protein>
<dbReference type="STRING" id="647113.Metok_1127"/>
<evidence type="ECO:0000313" key="3">
    <source>
        <dbReference type="Proteomes" id="UP000009296"/>
    </source>
</evidence>
<sequence>MNHKIGGGNLTIFLFKRKPEKEVIDLLRAHVSLSISSIKLLNEYIDDKDNSKLQEITKLEKEGDDIRKKVIINLYEAFLPSMKKELTYSIEILDEVLDSIKHGALIYDLIIFELNKTIKEKCKLILNISLDMLNSMYSLIDVFENGGDFKKHIKNIKTGEEAIDDIHHEIYRYMVNMKIDSFWEGKLMSDFVDKITEISDYIENVSDEFQIIYLNYR</sequence>
<gene>
    <name evidence="2" type="ordered locus">Metok_1127</name>
</gene>
<dbReference type="PANTHER" id="PTHR36536">
    <property type="entry name" value="UPF0111 PROTEIN HI_1603"/>
    <property type="match status" value="1"/>
</dbReference>
<dbReference type="NCBIfam" id="TIGR00153">
    <property type="entry name" value="TIGR00153 family protein"/>
    <property type="match status" value="1"/>
</dbReference>
<organism evidence="2 3">
    <name type="scientific">Methanothermococcus okinawensis (strain DSM 14208 / JCM 11175 / IH1)</name>
    <dbReference type="NCBI Taxonomy" id="647113"/>
    <lineage>
        <taxon>Archaea</taxon>
        <taxon>Methanobacteriati</taxon>
        <taxon>Methanobacteriota</taxon>
        <taxon>Methanomada group</taxon>
        <taxon>Methanococci</taxon>
        <taxon>Methanococcales</taxon>
        <taxon>Methanococcaceae</taxon>
        <taxon>Methanothermococcus</taxon>
    </lineage>
</organism>
<name>F8ANV5_METOI</name>
<dbReference type="InterPro" id="IPR002727">
    <property type="entry name" value="DUF47"/>
</dbReference>
<dbReference type="KEGG" id="mok:Metok_1127"/>
<dbReference type="PANTHER" id="PTHR36536:SF3">
    <property type="entry name" value="UPF0111 PROTEIN HI_1603"/>
    <property type="match status" value="1"/>
</dbReference>
<dbReference type="AlphaFoldDB" id="F8ANV5"/>
<dbReference type="InterPro" id="IPR038078">
    <property type="entry name" value="PhoU-like_sf"/>
</dbReference>